<reference evidence="18" key="1">
    <citation type="journal article" date="2016" name="Gigascience">
        <title>De novo construction of an expanded transcriptome assembly for the western tarnished plant bug, Lygus hesperus.</title>
        <authorList>
            <person name="Tassone E.E."/>
            <person name="Geib S.M."/>
            <person name="Hall B."/>
            <person name="Fabrick J.A."/>
            <person name="Brent C.S."/>
            <person name="Hull J.J."/>
        </authorList>
    </citation>
    <scope>NUCLEOTIDE SEQUENCE</scope>
</reference>
<dbReference type="InterPro" id="IPR024647">
    <property type="entry name" value="DNA_pol_a_cat_su_N"/>
</dbReference>
<evidence type="ECO:0000256" key="13">
    <source>
        <dbReference type="SAM" id="MobiDB-lite"/>
    </source>
</evidence>
<dbReference type="SMART" id="SM00486">
    <property type="entry name" value="POLBc"/>
    <property type="match status" value="1"/>
</dbReference>
<dbReference type="CDD" id="cd05776">
    <property type="entry name" value="DNA_polB_alpha_exo"/>
    <property type="match status" value="1"/>
</dbReference>
<dbReference type="PANTHER" id="PTHR45861">
    <property type="entry name" value="DNA POLYMERASE ALPHA CATALYTIC SUBUNIT"/>
    <property type="match status" value="1"/>
</dbReference>
<feature type="region of interest" description="Disordered" evidence="13">
    <location>
        <begin position="218"/>
        <end position="245"/>
    </location>
</feature>
<dbReference type="GO" id="GO:0003682">
    <property type="term" value="F:chromatin binding"/>
    <property type="evidence" value="ECO:0007669"/>
    <property type="project" value="TreeGrafter"/>
</dbReference>
<dbReference type="NCBIfam" id="TIGR00592">
    <property type="entry name" value="pol2"/>
    <property type="match status" value="1"/>
</dbReference>
<dbReference type="Pfam" id="PF12254">
    <property type="entry name" value="DNA_pol_alpha_N"/>
    <property type="match status" value="1"/>
</dbReference>
<keyword evidence="8" id="KW-0862">Zinc</keyword>
<evidence type="ECO:0000259" key="16">
    <source>
        <dbReference type="Pfam" id="PF08996"/>
    </source>
</evidence>
<feature type="compositionally biased region" description="Low complexity" evidence="13">
    <location>
        <begin position="227"/>
        <end position="240"/>
    </location>
</feature>
<dbReference type="InterPro" id="IPR015088">
    <property type="entry name" value="Znf_DNA-dir_DNA_pol_B_alpha"/>
</dbReference>
<dbReference type="GO" id="GO:0003887">
    <property type="term" value="F:DNA-directed DNA polymerase activity"/>
    <property type="evidence" value="ECO:0007669"/>
    <property type="project" value="UniProtKB-KW"/>
</dbReference>
<keyword evidence="6" id="KW-0479">Metal-binding</keyword>
<dbReference type="GO" id="GO:0008270">
    <property type="term" value="F:zinc ion binding"/>
    <property type="evidence" value="ECO:0007669"/>
    <property type="project" value="UniProtKB-KW"/>
</dbReference>
<dbReference type="Gene3D" id="1.10.132.60">
    <property type="entry name" value="DNA polymerase family B, C-terminal domain"/>
    <property type="match status" value="1"/>
</dbReference>
<evidence type="ECO:0000259" key="17">
    <source>
        <dbReference type="Pfam" id="PF12254"/>
    </source>
</evidence>
<protein>
    <recommendedName>
        <fullName evidence="12">DNA polymerase</fullName>
        <ecNumber evidence="12">2.7.7.7</ecNumber>
    </recommendedName>
</protein>
<feature type="region of interest" description="Disordered" evidence="13">
    <location>
        <begin position="824"/>
        <end position="844"/>
    </location>
</feature>
<comment type="catalytic activity">
    <reaction evidence="12">
        <text>DNA(n) + a 2'-deoxyribonucleoside 5'-triphosphate = DNA(n+1) + diphosphate</text>
        <dbReference type="Rhea" id="RHEA:22508"/>
        <dbReference type="Rhea" id="RHEA-COMP:17339"/>
        <dbReference type="Rhea" id="RHEA-COMP:17340"/>
        <dbReference type="ChEBI" id="CHEBI:33019"/>
        <dbReference type="ChEBI" id="CHEBI:61560"/>
        <dbReference type="ChEBI" id="CHEBI:173112"/>
        <dbReference type="EC" id="2.7.7.7"/>
    </reaction>
</comment>
<gene>
    <name evidence="18" type="primary">pola1</name>
    <name evidence="18" type="ORF">g.86735</name>
</gene>
<feature type="domain" description="DNA polymerase alpha catalytic subunit N-terminal" evidence="17">
    <location>
        <begin position="27"/>
        <end position="84"/>
    </location>
</feature>
<keyword evidence="9 12" id="KW-0239">DNA-directed DNA polymerase</keyword>
<dbReference type="FunFam" id="1.10.132.60:FF:000004">
    <property type="entry name" value="DNA polymerase"/>
    <property type="match status" value="1"/>
</dbReference>
<evidence type="ECO:0000256" key="12">
    <source>
        <dbReference type="RuleBase" id="RU000442"/>
    </source>
</evidence>
<evidence type="ECO:0000256" key="10">
    <source>
        <dbReference type="ARBA" id="ARBA00023125"/>
    </source>
</evidence>
<evidence type="ECO:0000256" key="6">
    <source>
        <dbReference type="ARBA" id="ARBA00022723"/>
    </source>
</evidence>
<dbReference type="Pfam" id="PF08996">
    <property type="entry name" value="zf-DNA_Pol"/>
    <property type="match status" value="1"/>
</dbReference>
<evidence type="ECO:0000259" key="15">
    <source>
        <dbReference type="Pfam" id="PF03104"/>
    </source>
</evidence>
<dbReference type="InterPro" id="IPR038256">
    <property type="entry name" value="Pol_alpha_znc_sf"/>
</dbReference>
<evidence type="ECO:0000256" key="5">
    <source>
        <dbReference type="ARBA" id="ARBA00022705"/>
    </source>
</evidence>
<proteinExistence type="inferred from homology"/>
<keyword evidence="10 12" id="KW-0238">DNA-binding</keyword>
<dbReference type="GO" id="GO:0003688">
    <property type="term" value="F:DNA replication origin binding"/>
    <property type="evidence" value="ECO:0007669"/>
    <property type="project" value="TreeGrafter"/>
</dbReference>
<dbReference type="FunFam" id="1.10.287.690:FF:000003">
    <property type="entry name" value="DNA polymerase"/>
    <property type="match status" value="1"/>
</dbReference>
<keyword evidence="5 12" id="KW-0235">DNA replication</keyword>
<keyword evidence="3 12" id="KW-0808">Transferase</keyword>
<accession>A0A146M002</accession>
<dbReference type="PROSITE" id="PS00116">
    <property type="entry name" value="DNA_POLYMERASE_B"/>
    <property type="match status" value="1"/>
</dbReference>
<dbReference type="InterPro" id="IPR012337">
    <property type="entry name" value="RNaseH-like_sf"/>
</dbReference>
<feature type="region of interest" description="Disordered" evidence="13">
    <location>
        <begin position="145"/>
        <end position="205"/>
    </location>
</feature>
<dbReference type="InterPro" id="IPR006133">
    <property type="entry name" value="DNA-dir_DNA_pol_B_exonuc"/>
</dbReference>
<dbReference type="GO" id="GO:0033554">
    <property type="term" value="P:cellular response to stress"/>
    <property type="evidence" value="ECO:0007669"/>
    <property type="project" value="UniProtKB-ARBA"/>
</dbReference>
<feature type="domain" description="DNA-directed DNA polymerase family B multifunctional" evidence="14">
    <location>
        <begin position="789"/>
        <end position="1231"/>
    </location>
</feature>
<dbReference type="Gene3D" id="6.10.10.100">
    <property type="match status" value="1"/>
</dbReference>
<evidence type="ECO:0000256" key="3">
    <source>
        <dbReference type="ARBA" id="ARBA00022679"/>
    </source>
</evidence>
<dbReference type="InterPro" id="IPR023211">
    <property type="entry name" value="DNA_pol_palm_dom_sf"/>
</dbReference>
<evidence type="ECO:0000256" key="7">
    <source>
        <dbReference type="ARBA" id="ARBA00022771"/>
    </source>
</evidence>
<feature type="compositionally biased region" description="Low complexity" evidence="13">
    <location>
        <begin position="151"/>
        <end position="162"/>
    </location>
</feature>
<evidence type="ECO:0000256" key="11">
    <source>
        <dbReference type="ARBA" id="ARBA00023242"/>
    </source>
</evidence>
<dbReference type="InterPro" id="IPR006172">
    <property type="entry name" value="DNA-dir_DNA_pol_B"/>
</dbReference>
<dbReference type="GO" id="GO:0000166">
    <property type="term" value="F:nucleotide binding"/>
    <property type="evidence" value="ECO:0007669"/>
    <property type="project" value="InterPro"/>
</dbReference>
<dbReference type="GO" id="GO:0005658">
    <property type="term" value="C:alpha DNA polymerase:primase complex"/>
    <property type="evidence" value="ECO:0007669"/>
    <property type="project" value="TreeGrafter"/>
</dbReference>
<dbReference type="FunFam" id="3.30.70.2820:FF:000001">
    <property type="entry name" value="DNA polymerase"/>
    <property type="match status" value="1"/>
</dbReference>
<evidence type="ECO:0000256" key="9">
    <source>
        <dbReference type="ARBA" id="ARBA00022932"/>
    </source>
</evidence>
<keyword evidence="7" id="KW-0863">Zinc-finger</keyword>
<dbReference type="Pfam" id="PF03104">
    <property type="entry name" value="DNA_pol_B_exo1"/>
    <property type="match status" value="1"/>
</dbReference>
<dbReference type="PANTHER" id="PTHR45861:SF1">
    <property type="entry name" value="DNA POLYMERASE ALPHA CATALYTIC SUBUNIT"/>
    <property type="match status" value="1"/>
</dbReference>
<dbReference type="Gene3D" id="3.30.70.2820">
    <property type="match status" value="1"/>
</dbReference>
<dbReference type="EC" id="2.7.7.7" evidence="12"/>
<dbReference type="Pfam" id="PF00136">
    <property type="entry name" value="DNA_pol_B"/>
    <property type="match status" value="1"/>
</dbReference>
<evidence type="ECO:0000313" key="18">
    <source>
        <dbReference type="EMBL" id="JAQ12107.1"/>
    </source>
</evidence>
<dbReference type="SUPFAM" id="SSF53098">
    <property type="entry name" value="Ribonuclease H-like"/>
    <property type="match status" value="1"/>
</dbReference>
<dbReference type="Gene3D" id="1.10.3200.20">
    <property type="entry name" value="DNA Polymerase alpha, zinc finger"/>
    <property type="match status" value="1"/>
</dbReference>
<dbReference type="CDD" id="cd05532">
    <property type="entry name" value="POLBc_alpha"/>
    <property type="match status" value="1"/>
</dbReference>
<evidence type="ECO:0000259" key="14">
    <source>
        <dbReference type="Pfam" id="PF00136"/>
    </source>
</evidence>
<dbReference type="InterPro" id="IPR017964">
    <property type="entry name" value="DNA-dir_DNA_pol_B_CS"/>
</dbReference>
<name>A0A146M002_LYGHE</name>
<evidence type="ECO:0000256" key="8">
    <source>
        <dbReference type="ARBA" id="ARBA00022833"/>
    </source>
</evidence>
<dbReference type="EMBL" id="GDHC01006522">
    <property type="protein sequence ID" value="JAQ12107.1"/>
    <property type="molecule type" value="Transcribed_RNA"/>
</dbReference>
<dbReference type="InterPro" id="IPR036397">
    <property type="entry name" value="RNaseH_sf"/>
</dbReference>
<feature type="domain" description="Zinc finger DNA-directed DNA polymerase family B alpha" evidence="16">
    <location>
        <begin position="1271"/>
        <end position="1450"/>
    </location>
</feature>
<evidence type="ECO:0000256" key="2">
    <source>
        <dbReference type="ARBA" id="ARBA00005755"/>
    </source>
</evidence>
<organism evidence="18">
    <name type="scientific">Lygus hesperus</name>
    <name type="common">Western plant bug</name>
    <dbReference type="NCBI Taxonomy" id="30085"/>
    <lineage>
        <taxon>Eukaryota</taxon>
        <taxon>Metazoa</taxon>
        <taxon>Ecdysozoa</taxon>
        <taxon>Arthropoda</taxon>
        <taxon>Hexapoda</taxon>
        <taxon>Insecta</taxon>
        <taxon>Pterygota</taxon>
        <taxon>Neoptera</taxon>
        <taxon>Paraneoptera</taxon>
        <taxon>Hemiptera</taxon>
        <taxon>Heteroptera</taxon>
        <taxon>Panheteroptera</taxon>
        <taxon>Cimicomorpha</taxon>
        <taxon>Miridae</taxon>
        <taxon>Mirini</taxon>
        <taxon>Lygus</taxon>
    </lineage>
</organism>
<dbReference type="Gene3D" id="2.40.50.730">
    <property type="match status" value="1"/>
</dbReference>
<dbReference type="SUPFAM" id="SSF56672">
    <property type="entry name" value="DNA/RNA polymerases"/>
    <property type="match status" value="1"/>
</dbReference>
<keyword evidence="4 12" id="KW-0548">Nucleotidyltransferase</keyword>
<dbReference type="GO" id="GO:0003697">
    <property type="term" value="F:single-stranded DNA binding"/>
    <property type="evidence" value="ECO:0007669"/>
    <property type="project" value="TreeGrafter"/>
</dbReference>
<dbReference type="InterPro" id="IPR045846">
    <property type="entry name" value="POLBc_alpha"/>
</dbReference>
<dbReference type="GO" id="GO:0006272">
    <property type="term" value="P:leading strand elongation"/>
    <property type="evidence" value="ECO:0007669"/>
    <property type="project" value="TreeGrafter"/>
</dbReference>
<keyword evidence="11" id="KW-0539">Nucleus</keyword>
<sequence length="1468" mass="166438">MSDDTQEEGRGRSKRVSTSKQKKRDLLDKLRSGRNKYEVGELDNVYDEVDEREYTKKVLERQDDDWIVDDGGCGYVEDGREIFDDDLDEESISKSKVVKTGRKRPRDVCPDEKKGNVRKMLMNMPAKKKKEAVKIEEDDVLGDIIGQLGDSPMAASASPSQSKPKELSAKDYLNSLASTKLKPKPIPRSLLPEAPKSSVESAKKGRLDALIEKSAKARTESNDVVLNGNSTATNGNAAVSSEEKEPSEDCVIFPVKIKEEPIDVGAFDEDFSETFGQAFDDADVTMAEPVEATAKIKVEKHVEIVDTPVEKPPSKDDLSEDWTVQNSENDVNVMNVPIDKSVLPVDSGGTMKFYYLDAHEEIMSQPGVVYLFGKVLHSSTGNYVSCCVVVRNIQRQIFLLPRTKKFDLTTGRPTDKDVSMSDVYEEFSRVVAPNYKILEFKSKKVSKKFAFGKEDIPLESDYLEIRYSAASRALTSDLQGETFSRVFGCRTSFLEILFLDRGIKGPCWLEIDKPVPNNSPCSWCKIEATCMPVHLSVSKGTDGSLPPLVLMTIVPQAAYDTEKKQTEIVAISCLVNTSYPLDKPPPAKLFTQHFCLLTKPSDTTWPFDIREVAQSFKKTTVQRVDSERALLNCFLTKLFVIDADIIVGHDLSGFGIDLLMTRLSCHKIPNWSRLGRLRRVNIPTNKFKSQLEKLAVTGRLLCDVKISAKELIRSRSYDLNALCVNVLHFPEDKRPETNDEDFKYAYCSGYTLYELVWNLMSDASYILRIFAELNVLPLALQITNIAGNVMSRTLMGGRSERNEFLLLHAFHAKGYILPDKEFKKKDQQEGVGDQDTAPKSGRKKPSYAGGLVLDPKVGFYDDLILLMDFNSLYPSIIQEYNICFSTIPLYRISVDESFLDEYTKYLPEESVDKGILPTEIRKLVESRRDVKKLLKNPSLSPELKMQYDIRQMALKLTANSMYGCLGFTYSRFYAKELAAMITAKGREILTNTKRVVESYGYDVIYGDTDSIMINTKIKDFEQVYTIGRRIKAEVNKFYKQVELDIDGVFKYMLLLRKKKYAAVTLSKQASGELIEKQEMKGIDIVRRDWCQLAGEAGKFILKQILSNNSSDDKIDNIHGYLETIRQDLEEGKVPSSLLEVTKQLTKSPEDYADSKALPHVQVALRMNSTSKRFKQGDTVSYITCVDGTSNPATQRSYHSEEIKSNPNLKVDIEYYLSQQIHPVIARLCDPIEGIDAASIARCLGLDPTKYKRSVRENNTELDENIDLFGKDDEERFKDCQRFSFKCENSSCGKENIIEHPMRKRENGVKELFLERCVNAECKLRPMDYLSSLQNQLHLKVRECIIDFLRGTLICEDPLCGFETNYLNPSFEGLYPQCMKCKRSPMNLEITPMHLYNQLVFFSKTFDLSRVTSKVAKFDPDTVQAFQKVHSQIEKVLSVNKYSEVDLAYLFTQLTVRHDCHETSVSNIE</sequence>
<evidence type="ECO:0000256" key="1">
    <source>
        <dbReference type="ARBA" id="ARBA00004123"/>
    </source>
</evidence>
<comment type="subcellular location">
    <subcellularLocation>
        <location evidence="1">Nucleus</location>
    </subcellularLocation>
</comment>
<dbReference type="InterPro" id="IPR043502">
    <property type="entry name" value="DNA/RNA_pol_sf"/>
</dbReference>
<feature type="region of interest" description="Disordered" evidence="13">
    <location>
        <begin position="1"/>
        <end position="29"/>
    </location>
</feature>
<dbReference type="Gene3D" id="3.30.420.10">
    <property type="entry name" value="Ribonuclease H-like superfamily/Ribonuclease H"/>
    <property type="match status" value="1"/>
</dbReference>
<dbReference type="Gene3D" id="3.90.1600.10">
    <property type="entry name" value="Palm domain of DNA polymerase"/>
    <property type="match status" value="1"/>
</dbReference>
<dbReference type="GO" id="GO:1902975">
    <property type="term" value="P:mitotic DNA replication initiation"/>
    <property type="evidence" value="ECO:0007669"/>
    <property type="project" value="InterPro"/>
</dbReference>
<evidence type="ECO:0000256" key="4">
    <source>
        <dbReference type="ARBA" id="ARBA00022695"/>
    </source>
</evidence>
<feature type="compositionally biased region" description="Basic residues" evidence="13">
    <location>
        <begin position="12"/>
        <end position="23"/>
    </location>
</feature>
<dbReference type="InterPro" id="IPR006134">
    <property type="entry name" value="DNA-dir_DNA_pol_B_multi_dom"/>
</dbReference>
<dbReference type="InterPro" id="IPR042087">
    <property type="entry name" value="DNA_pol_B_thumb"/>
</dbReference>
<dbReference type="Gene3D" id="1.10.287.690">
    <property type="entry name" value="Helix hairpin bin"/>
    <property type="match status" value="1"/>
</dbReference>
<dbReference type="PRINTS" id="PR00106">
    <property type="entry name" value="DNAPOLB"/>
</dbReference>
<feature type="domain" description="DNA-directed DNA polymerase family B exonuclease" evidence="15">
    <location>
        <begin position="485"/>
        <end position="721"/>
    </location>
</feature>
<comment type="similarity">
    <text evidence="2 12">Belongs to the DNA polymerase type-B family.</text>
</comment>
<dbReference type="GO" id="GO:0006273">
    <property type="term" value="P:lagging strand elongation"/>
    <property type="evidence" value="ECO:0007669"/>
    <property type="project" value="TreeGrafter"/>
</dbReference>